<proteinExistence type="predicted"/>
<sequence length="270" mass="32401">MATAEDSAVQDFLQILEEHRKNCERQGKYVEAEIAKNRLEELRLHEENRRKEAMRSRQIAERLGVEEAHMLEFQQFNMVWDKKMSDYEERAESLVEAMKERHAAELRAFQDRLLTKQTRAKFSRELLDLRRIQEHLAKARDYTEAHKIKLKADALEAWETERWRNGKQQEMFQKEAKFKHQKQQELLALQKRIQTGREEQKKQRQMDLERLLQRYQNVKSELEAQQNLERIRMERMCQSGSLSSMVNSGRVRGTGRKKTRRRKTTQTVDG</sequence>
<protein>
    <submittedName>
        <fullName evidence="3">Uncharacterized protein</fullName>
    </submittedName>
</protein>
<dbReference type="PANTHER" id="PTHR47026">
    <property type="entry name" value="PIGMENTOSA GTPASE REGULATOR-LIKE PROTEIN, PUTATIVE-RELATED"/>
    <property type="match status" value="1"/>
</dbReference>
<name>A0A7S1TX53_9STRA</name>
<gene>
    <name evidence="3" type="ORF">PPAR1163_LOCUS7814</name>
</gene>
<evidence type="ECO:0000256" key="1">
    <source>
        <dbReference type="SAM" id="Coils"/>
    </source>
</evidence>
<keyword evidence="1" id="KW-0175">Coiled coil</keyword>
<evidence type="ECO:0000256" key="2">
    <source>
        <dbReference type="SAM" id="MobiDB-lite"/>
    </source>
</evidence>
<dbReference type="AlphaFoldDB" id="A0A7S1TX53"/>
<feature type="coiled-coil region" evidence="1">
    <location>
        <begin position="179"/>
        <end position="228"/>
    </location>
</feature>
<accession>A0A7S1TX53</accession>
<feature type="region of interest" description="Disordered" evidence="2">
    <location>
        <begin position="239"/>
        <end position="270"/>
    </location>
</feature>
<feature type="compositionally biased region" description="Basic residues" evidence="2">
    <location>
        <begin position="253"/>
        <end position="264"/>
    </location>
</feature>
<dbReference type="PANTHER" id="PTHR47026:SF2">
    <property type="entry name" value="FLAGELLAR ASSOCIATED PROTEIN"/>
    <property type="match status" value="1"/>
</dbReference>
<dbReference type="EMBL" id="HBGJ01012428">
    <property type="protein sequence ID" value="CAD9249454.1"/>
    <property type="molecule type" value="Transcribed_RNA"/>
</dbReference>
<organism evidence="3">
    <name type="scientific">Phaeomonas parva</name>
    <dbReference type="NCBI Taxonomy" id="124430"/>
    <lineage>
        <taxon>Eukaryota</taxon>
        <taxon>Sar</taxon>
        <taxon>Stramenopiles</taxon>
        <taxon>Ochrophyta</taxon>
        <taxon>Pinguiophyceae</taxon>
        <taxon>Pinguiochrysidales</taxon>
        <taxon>Pinguiochrysidaceae</taxon>
        <taxon>Phaeomonas</taxon>
    </lineage>
</organism>
<reference evidence="3" key="1">
    <citation type="submission" date="2021-01" db="EMBL/GenBank/DDBJ databases">
        <authorList>
            <person name="Corre E."/>
            <person name="Pelletier E."/>
            <person name="Niang G."/>
            <person name="Scheremetjew M."/>
            <person name="Finn R."/>
            <person name="Kale V."/>
            <person name="Holt S."/>
            <person name="Cochrane G."/>
            <person name="Meng A."/>
            <person name="Brown T."/>
            <person name="Cohen L."/>
        </authorList>
    </citation>
    <scope>NUCLEOTIDE SEQUENCE</scope>
    <source>
        <strain evidence="3">CCMP2877</strain>
    </source>
</reference>
<evidence type="ECO:0000313" key="3">
    <source>
        <dbReference type="EMBL" id="CAD9249454.1"/>
    </source>
</evidence>